<keyword evidence="3" id="KW-1185">Reference proteome</keyword>
<protein>
    <submittedName>
        <fullName evidence="2">Uncharacterized protein</fullName>
    </submittedName>
</protein>
<sequence length="129" mass="14811">MFNNKIGFDFLNDEQIAELLPLVDLAHKIKLDVTNTDESKQYFINMIFGQTVYALKSCSTKINHNVHNGSQCLVVSTIFREISNDSSSIYQVYHLTPSPTPLTTTKSSSRTQQEKLYWYTHSYQSKADH</sequence>
<comment type="caution">
    <text evidence="2">The sequence shown here is derived from an EMBL/GenBank/DDBJ whole genome shotgun (WGS) entry which is preliminary data.</text>
</comment>
<dbReference type="AlphaFoldDB" id="A0A815DY32"/>
<dbReference type="EMBL" id="CAJNOJ010000222">
    <property type="protein sequence ID" value="CAF1307572.1"/>
    <property type="molecule type" value="Genomic_DNA"/>
</dbReference>
<reference evidence="2" key="1">
    <citation type="submission" date="2021-02" db="EMBL/GenBank/DDBJ databases">
        <authorList>
            <person name="Nowell W R."/>
        </authorList>
    </citation>
    <scope>NUCLEOTIDE SEQUENCE</scope>
</reference>
<evidence type="ECO:0000313" key="3">
    <source>
        <dbReference type="Proteomes" id="UP000663828"/>
    </source>
</evidence>
<evidence type="ECO:0000313" key="2">
    <source>
        <dbReference type="EMBL" id="CAF1307572.1"/>
    </source>
</evidence>
<dbReference type="Proteomes" id="UP000663828">
    <property type="component" value="Unassembled WGS sequence"/>
</dbReference>
<proteinExistence type="predicted"/>
<organism evidence="2 4">
    <name type="scientific">Adineta ricciae</name>
    <name type="common">Rotifer</name>
    <dbReference type="NCBI Taxonomy" id="249248"/>
    <lineage>
        <taxon>Eukaryota</taxon>
        <taxon>Metazoa</taxon>
        <taxon>Spiralia</taxon>
        <taxon>Gnathifera</taxon>
        <taxon>Rotifera</taxon>
        <taxon>Eurotatoria</taxon>
        <taxon>Bdelloidea</taxon>
        <taxon>Adinetida</taxon>
        <taxon>Adinetidae</taxon>
        <taxon>Adineta</taxon>
    </lineage>
</organism>
<gene>
    <name evidence="2" type="ORF">EDS130_LOCUS30955</name>
    <name evidence="1" type="ORF">XAT740_LOCUS13942</name>
</gene>
<dbReference type="EMBL" id="CAJNOR010000823">
    <property type="protein sequence ID" value="CAF1015296.1"/>
    <property type="molecule type" value="Genomic_DNA"/>
</dbReference>
<accession>A0A815DY32</accession>
<evidence type="ECO:0000313" key="4">
    <source>
        <dbReference type="Proteomes" id="UP000663852"/>
    </source>
</evidence>
<evidence type="ECO:0000313" key="1">
    <source>
        <dbReference type="EMBL" id="CAF1015296.1"/>
    </source>
</evidence>
<dbReference type="Proteomes" id="UP000663852">
    <property type="component" value="Unassembled WGS sequence"/>
</dbReference>
<name>A0A815DY32_ADIRI</name>